<evidence type="ECO:0000259" key="17">
    <source>
        <dbReference type="Pfam" id="PF10531"/>
    </source>
</evidence>
<keyword evidence="10" id="KW-0626">Porin</keyword>
<dbReference type="Pfam" id="PF22461">
    <property type="entry name" value="SLBB_2"/>
    <property type="match status" value="1"/>
</dbReference>
<dbReference type="InterPro" id="IPR019554">
    <property type="entry name" value="Soluble_ligand-bd"/>
</dbReference>
<evidence type="ECO:0000256" key="12">
    <source>
        <dbReference type="ARBA" id="ARBA00023139"/>
    </source>
</evidence>
<evidence type="ECO:0000256" key="9">
    <source>
        <dbReference type="ARBA" id="ARBA00023065"/>
    </source>
</evidence>
<dbReference type="Proteomes" id="UP000466332">
    <property type="component" value="Unassembled WGS sequence"/>
</dbReference>
<gene>
    <name evidence="19" type="primary">epsE</name>
    <name evidence="19" type="ORF">GTP55_22120</name>
</gene>
<keyword evidence="7 15" id="KW-0732">Signal</keyword>
<evidence type="ECO:0000259" key="16">
    <source>
        <dbReference type="Pfam" id="PF02563"/>
    </source>
</evidence>
<evidence type="ECO:0000259" key="18">
    <source>
        <dbReference type="Pfam" id="PF22461"/>
    </source>
</evidence>
<feature type="chain" id="PRO_5047110919" evidence="15">
    <location>
        <begin position="23"/>
        <end position="262"/>
    </location>
</feature>
<keyword evidence="12" id="KW-0564">Palmitate</keyword>
<dbReference type="PANTHER" id="PTHR33619:SF3">
    <property type="entry name" value="POLYSACCHARIDE EXPORT PROTEIN GFCE-RELATED"/>
    <property type="match status" value="1"/>
</dbReference>
<evidence type="ECO:0000256" key="8">
    <source>
        <dbReference type="ARBA" id="ARBA00023047"/>
    </source>
</evidence>
<dbReference type="Gene3D" id="3.10.560.10">
    <property type="entry name" value="Outer membrane lipoprotein wza domain like"/>
    <property type="match status" value="2"/>
</dbReference>
<evidence type="ECO:0000256" key="2">
    <source>
        <dbReference type="ARBA" id="ARBA00009450"/>
    </source>
</evidence>
<evidence type="ECO:0000256" key="4">
    <source>
        <dbReference type="ARBA" id="ARBA00022452"/>
    </source>
</evidence>
<evidence type="ECO:0000256" key="11">
    <source>
        <dbReference type="ARBA" id="ARBA00023136"/>
    </source>
</evidence>
<feature type="domain" description="Soluble ligand binding" evidence="17">
    <location>
        <begin position="188"/>
        <end position="238"/>
    </location>
</feature>
<comment type="caution">
    <text evidence="19">The sequence shown here is derived from an EMBL/GenBank/DDBJ whole genome shotgun (WGS) entry which is preliminary data.</text>
</comment>
<dbReference type="NCBIfam" id="TIGR03028">
    <property type="entry name" value="EpsE"/>
    <property type="match status" value="1"/>
</dbReference>
<dbReference type="RefSeq" id="WP_161046989.1">
    <property type="nucleotide sequence ID" value="NZ_WWCS01000017.1"/>
</dbReference>
<evidence type="ECO:0000256" key="15">
    <source>
        <dbReference type="SAM" id="SignalP"/>
    </source>
</evidence>
<evidence type="ECO:0000256" key="6">
    <source>
        <dbReference type="ARBA" id="ARBA00022692"/>
    </source>
</evidence>
<dbReference type="Pfam" id="PF10531">
    <property type="entry name" value="SLBB"/>
    <property type="match status" value="1"/>
</dbReference>
<proteinExistence type="inferred from homology"/>
<comment type="subcellular location">
    <subcellularLocation>
        <location evidence="1">Cell outer membrane</location>
        <topology evidence="1">Multi-pass membrane protein</topology>
    </subcellularLocation>
</comment>
<evidence type="ECO:0000256" key="14">
    <source>
        <dbReference type="ARBA" id="ARBA00023288"/>
    </source>
</evidence>
<keyword evidence="4" id="KW-1134">Transmembrane beta strand</keyword>
<protein>
    <submittedName>
        <fullName evidence="19">Polysaccharide export protein EpsE</fullName>
    </submittedName>
</protein>
<feature type="signal peptide" evidence="15">
    <location>
        <begin position="1"/>
        <end position="22"/>
    </location>
</feature>
<dbReference type="InterPro" id="IPR003715">
    <property type="entry name" value="Poly_export_N"/>
</dbReference>
<keyword evidence="14" id="KW-0449">Lipoprotein</keyword>
<dbReference type="EMBL" id="WWCS01000017">
    <property type="protein sequence ID" value="MYN42055.1"/>
    <property type="molecule type" value="Genomic_DNA"/>
</dbReference>
<keyword evidence="5" id="KW-0762">Sugar transport</keyword>
<accession>A0ABW9WP13</accession>
<dbReference type="InterPro" id="IPR017478">
    <property type="entry name" value="Polysacc_export_EpsE"/>
</dbReference>
<evidence type="ECO:0000256" key="7">
    <source>
        <dbReference type="ARBA" id="ARBA00022729"/>
    </source>
</evidence>
<dbReference type="Pfam" id="PF02563">
    <property type="entry name" value="Poly_export"/>
    <property type="match status" value="1"/>
</dbReference>
<keyword evidence="13" id="KW-0998">Cell outer membrane</keyword>
<evidence type="ECO:0000256" key="1">
    <source>
        <dbReference type="ARBA" id="ARBA00004571"/>
    </source>
</evidence>
<keyword evidence="9" id="KW-0406">Ion transport</keyword>
<evidence type="ECO:0000256" key="10">
    <source>
        <dbReference type="ARBA" id="ARBA00023114"/>
    </source>
</evidence>
<comment type="similarity">
    <text evidence="2">Belongs to the BexD/CtrA/VexA family.</text>
</comment>
<evidence type="ECO:0000256" key="3">
    <source>
        <dbReference type="ARBA" id="ARBA00022448"/>
    </source>
</evidence>
<keyword evidence="20" id="KW-1185">Reference proteome</keyword>
<keyword evidence="11" id="KW-0472">Membrane</keyword>
<dbReference type="Gene3D" id="3.30.1950.10">
    <property type="entry name" value="wza like domain"/>
    <property type="match status" value="1"/>
</dbReference>
<evidence type="ECO:0000256" key="13">
    <source>
        <dbReference type="ARBA" id="ARBA00023237"/>
    </source>
</evidence>
<evidence type="ECO:0000313" key="20">
    <source>
        <dbReference type="Proteomes" id="UP000466332"/>
    </source>
</evidence>
<evidence type="ECO:0000313" key="19">
    <source>
        <dbReference type="EMBL" id="MYN42055.1"/>
    </source>
</evidence>
<dbReference type="InterPro" id="IPR054765">
    <property type="entry name" value="SLBB_dom"/>
</dbReference>
<name>A0ABW9WP13_9BURK</name>
<keyword evidence="6" id="KW-0812">Transmembrane</keyword>
<keyword evidence="8" id="KW-0625">Polysaccharide transport</keyword>
<dbReference type="InterPro" id="IPR049712">
    <property type="entry name" value="Poly_export"/>
</dbReference>
<evidence type="ECO:0000256" key="5">
    <source>
        <dbReference type="ARBA" id="ARBA00022597"/>
    </source>
</evidence>
<sequence length="262" mass="28155">MKRYLFWMMAALLACTFGATQAAELVLGTGDVVKVSVYNNPDLTVETRVGANGFITYPLIGQVEVAGLPTAAAEKKIASLLVKGGFVKDPQVNMIVTLMQSQQVSVLGQVNRPGRFPIDGARSLLDVLALAGGISPDGGDFVTLVRHTPSGVSKDAIDIVGMVRDGSLKTDIELSGGDVVYVERAPHFYIYGEVQRPGMFRIERSMTVLQALAAGGGLTPRGTERGLRIKRRDAGGTLQILEAKFDDLVRPDDVLYVKESLF</sequence>
<dbReference type="PANTHER" id="PTHR33619">
    <property type="entry name" value="POLYSACCHARIDE EXPORT PROTEIN GFCE-RELATED"/>
    <property type="match status" value="1"/>
</dbReference>
<dbReference type="PROSITE" id="PS51257">
    <property type="entry name" value="PROKAR_LIPOPROTEIN"/>
    <property type="match status" value="1"/>
</dbReference>
<keyword evidence="3" id="KW-0813">Transport</keyword>
<feature type="domain" description="SLBB" evidence="18">
    <location>
        <begin position="102"/>
        <end position="182"/>
    </location>
</feature>
<organism evidence="19 20">
    <name type="scientific">Duganella margarita</name>
    <dbReference type="NCBI Taxonomy" id="2692170"/>
    <lineage>
        <taxon>Bacteria</taxon>
        <taxon>Pseudomonadati</taxon>
        <taxon>Pseudomonadota</taxon>
        <taxon>Betaproteobacteria</taxon>
        <taxon>Burkholderiales</taxon>
        <taxon>Oxalobacteraceae</taxon>
        <taxon>Telluria group</taxon>
        <taxon>Duganella</taxon>
    </lineage>
</organism>
<reference evidence="19 20" key="1">
    <citation type="submission" date="2019-12" db="EMBL/GenBank/DDBJ databases">
        <title>Novel species isolated from a subtropical stream in China.</title>
        <authorList>
            <person name="Lu H."/>
        </authorList>
    </citation>
    <scope>NUCLEOTIDE SEQUENCE [LARGE SCALE GENOMIC DNA]</scope>
    <source>
        <strain evidence="19 20">FT109W</strain>
    </source>
</reference>
<feature type="domain" description="Polysaccharide export protein N-terminal" evidence="16">
    <location>
        <begin position="21"/>
        <end position="96"/>
    </location>
</feature>